<name>A0AAD4E510_9AGAM</name>
<keyword evidence="3" id="KW-1185">Reference proteome</keyword>
<dbReference type="RefSeq" id="XP_041224947.1">
    <property type="nucleotide sequence ID" value="XM_041361930.1"/>
</dbReference>
<comment type="caution">
    <text evidence="1">The sequence shown here is derived from an EMBL/GenBank/DDBJ whole genome shotgun (WGS) entry which is preliminary data.</text>
</comment>
<sequence>MLNNELGLSPLFITIPWTYHQTISCHFSLVSFLRPKNSQTPNASRHSCARRAAYYYLLFKTNIHSLISVTFTLSGSTPPLSVSLKTSLS</sequence>
<evidence type="ECO:0000313" key="1">
    <source>
        <dbReference type="EMBL" id="KAG1899371.1"/>
    </source>
</evidence>
<protein>
    <submittedName>
        <fullName evidence="1">Uncharacterized protein</fullName>
    </submittedName>
</protein>
<dbReference type="GeneID" id="64656228"/>
<dbReference type="Proteomes" id="UP001195769">
    <property type="component" value="Unassembled WGS sequence"/>
</dbReference>
<proteinExistence type="predicted"/>
<accession>A0AAD4E510</accession>
<gene>
    <name evidence="1" type="ORF">F5891DRAFT_1039147</name>
    <name evidence="2" type="ORF">F5891DRAFT_1039151</name>
</gene>
<dbReference type="AlphaFoldDB" id="A0AAD4E510"/>
<evidence type="ECO:0000313" key="3">
    <source>
        <dbReference type="Proteomes" id="UP001195769"/>
    </source>
</evidence>
<dbReference type="EMBL" id="JABBWK010000033">
    <property type="protein sequence ID" value="KAG1899371.1"/>
    <property type="molecule type" value="Genomic_DNA"/>
</dbReference>
<reference evidence="1" key="1">
    <citation type="journal article" date="2020" name="New Phytol.">
        <title>Comparative genomics reveals dynamic genome evolution in host specialist ectomycorrhizal fungi.</title>
        <authorList>
            <person name="Lofgren L.A."/>
            <person name="Nguyen N.H."/>
            <person name="Vilgalys R."/>
            <person name="Ruytinx J."/>
            <person name="Liao H.L."/>
            <person name="Branco S."/>
            <person name="Kuo A."/>
            <person name="LaButti K."/>
            <person name="Lipzen A."/>
            <person name="Andreopoulos W."/>
            <person name="Pangilinan J."/>
            <person name="Riley R."/>
            <person name="Hundley H."/>
            <person name="Na H."/>
            <person name="Barry K."/>
            <person name="Grigoriev I.V."/>
            <person name="Stajich J.E."/>
            <person name="Kennedy P.G."/>
        </authorList>
    </citation>
    <scope>NUCLEOTIDE SEQUENCE</scope>
    <source>
        <strain evidence="1">FC203</strain>
    </source>
</reference>
<organism evidence="1 3">
    <name type="scientific">Suillus fuscotomentosus</name>
    <dbReference type="NCBI Taxonomy" id="1912939"/>
    <lineage>
        <taxon>Eukaryota</taxon>
        <taxon>Fungi</taxon>
        <taxon>Dikarya</taxon>
        <taxon>Basidiomycota</taxon>
        <taxon>Agaricomycotina</taxon>
        <taxon>Agaricomycetes</taxon>
        <taxon>Agaricomycetidae</taxon>
        <taxon>Boletales</taxon>
        <taxon>Suillineae</taxon>
        <taxon>Suillaceae</taxon>
        <taxon>Suillus</taxon>
    </lineage>
</organism>
<dbReference type="EMBL" id="JABBWK010000033">
    <property type="protein sequence ID" value="KAG1899372.1"/>
    <property type="molecule type" value="Genomic_DNA"/>
</dbReference>
<evidence type="ECO:0000313" key="2">
    <source>
        <dbReference type="EMBL" id="KAG1899372.1"/>
    </source>
</evidence>